<dbReference type="Pfam" id="PF13103">
    <property type="entry name" value="TonB_2"/>
    <property type="match status" value="1"/>
</dbReference>
<keyword evidence="2" id="KW-0472">Membrane</keyword>
<keyword evidence="4" id="KW-1185">Reference proteome</keyword>
<evidence type="ECO:0000256" key="2">
    <source>
        <dbReference type="SAM" id="Phobius"/>
    </source>
</evidence>
<sequence>MNQVSIPGRPNFQQYQSGEGRAIALAIFVHLLLLGFLWVGIKWQNTTPTAVEAEVWDMTMREAAPLAVPVEPEPVPQPTIAPPPPVAKEEAPKEDPEIAIEQDKKRKLLEKQKEDERKQEIAQQQAEQKRKDQELQAKKEKEAEKQRLADKELEKQKQDKLDKQKLAEQKAQQAKEKAASDKLFQENMQRLSAQAGATGSGGNGTAARSTGNNRGDPSYVAKIAAKIRSNTNYNVSDAVVGNPAVDYQIDLLPDGYLRGPVRKLKSSGIPGFDDAVAKGIEKAQPFPRDSSGAAATSLVLHYKMKEE</sequence>
<feature type="compositionally biased region" description="Basic and acidic residues" evidence="1">
    <location>
        <begin position="87"/>
        <end position="120"/>
    </location>
</feature>
<evidence type="ECO:0000313" key="4">
    <source>
        <dbReference type="Proteomes" id="UP000634011"/>
    </source>
</evidence>
<feature type="compositionally biased region" description="Pro residues" evidence="1">
    <location>
        <begin position="71"/>
        <end position="86"/>
    </location>
</feature>
<comment type="caution">
    <text evidence="3">The sequence shown here is derived from an EMBL/GenBank/DDBJ whole genome shotgun (WGS) entry which is preliminary data.</text>
</comment>
<evidence type="ECO:0000313" key="3">
    <source>
        <dbReference type="EMBL" id="MBC3861900.1"/>
    </source>
</evidence>
<dbReference type="SUPFAM" id="SSF74653">
    <property type="entry name" value="TolA/TonB C-terminal domain"/>
    <property type="match status" value="1"/>
</dbReference>
<reference evidence="3" key="1">
    <citation type="submission" date="2020-08" db="EMBL/GenBank/DDBJ databases">
        <title>Novel species isolated from subtropical streams in China.</title>
        <authorList>
            <person name="Lu H."/>
        </authorList>
    </citation>
    <scope>NUCLEOTIDE SEQUENCE</scope>
    <source>
        <strain evidence="3">KACC 12607</strain>
    </source>
</reference>
<dbReference type="RefSeq" id="WP_186911823.1">
    <property type="nucleotide sequence ID" value="NZ_JACOFV010000005.1"/>
</dbReference>
<dbReference type="AlphaFoldDB" id="A0A923KKG9"/>
<keyword evidence="2" id="KW-1133">Transmembrane helix</keyword>
<organism evidence="3 4">
    <name type="scientific">Undibacterium jejuense</name>
    <dbReference type="NCBI Taxonomy" id="1344949"/>
    <lineage>
        <taxon>Bacteria</taxon>
        <taxon>Pseudomonadati</taxon>
        <taxon>Pseudomonadota</taxon>
        <taxon>Betaproteobacteria</taxon>
        <taxon>Burkholderiales</taxon>
        <taxon>Oxalobacteraceae</taxon>
        <taxon>Undibacterium</taxon>
    </lineage>
</organism>
<protein>
    <submittedName>
        <fullName evidence="3">Cell envelope integrity protein TolA</fullName>
    </submittedName>
</protein>
<evidence type="ECO:0000256" key="1">
    <source>
        <dbReference type="SAM" id="MobiDB-lite"/>
    </source>
</evidence>
<feature type="transmembrane region" description="Helical" evidence="2">
    <location>
        <begin position="21"/>
        <end position="41"/>
    </location>
</feature>
<feature type="region of interest" description="Disordered" evidence="1">
    <location>
        <begin position="69"/>
        <end position="217"/>
    </location>
</feature>
<feature type="compositionally biased region" description="Basic and acidic residues" evidence="1">
    <location>
        <begin position="127"/>
        <end position="184"/>
    </location>
</feature>
<name>A0A923KKG9_9BURK</name>
<accession>A0A923KKG9</accession>
<dbReference type="EMBL" id="JACOFV010000005">
    <property type="protein sequence ID" value="MBC3861900.1"/>
    <property type="molecule type" value="Genomic_DNA"/>
</dbReference>
<dbReference type="Gene3D" id="3.30.1150.10">
    <property type="match status" value="1"/>
</dbReference>
<dbReference type="Proteomes" id="UP000634011">
    <property type="component" value="Unassembled WGS sequence"/>
</dbReference>
<proteinExistence type="predicted"/>
<keyword evidence="2" id="KW-0812">Transmembrane</keyword>
<gene>
    <name evidence="3" type="ORF">H8K32_07295</name>
</gene>